<accession>A0A1Y3PRY0</accession>
<name>A0A1Y3PRY0_9BACI</name>
<dbReference type="EMBL" id="LZRT01000021">
    <property type="protein sequence ID" value="OUM90111.1"/>
    <property type="molecule type" value="Genomic_DNA"/>
</dbReference>
<dbReference type="InterPro" id="IPR020845">
    <property type="entry name" value="AMP-binding_CS"/>
</dbReference>
<dbReference type="CDD" id="cd05943">
    <property type="entry name" value="AACS"/>
    <property type="match status" value="1"/>
</dbReference>
<evidence type="ECO:0000256" key="3">
    <source>
        <dbReference type="ARBA" id="ARBA00022741"/>
    </source>
</evidence>
<feature type="domain" description="AMP-dependent synthetase/ligase" evidence="5">
    <location>
        <begin position="103"/>
        <end position="475"/>
    </location>
</feature>
<dbReference type="InterPro" id="IPR042099">
    <property type="entry name" value="ANL_N_sf"/>
</dbReference>
<evidence type="ECO:0000313" key="9">
    <source>
        <dbReference type="Proteomes" id="UP000196475"/>
    </source>
</evidence>
<protein>
    <submittedName>
        <fullName evidence="8">Acetoacetate-CoA ligase</fullName>
    </submittedName>
</protein>
<evidence type="ECO:0000259" key="6">
    <source>
        <dbReference type="Pfam" id="PF13193"/>
    </source>
</evidence>
<comment type="similarity">
    <text evidence="1">Belongs to the ATP-dependent AMP-binding enzyme family.</text>
</comment>
<dbReference type="InterPro" id="IPR045851">
    <property type="entry name" value="AMP-bd_C_sf"/>
</dbReference>
<dbReference type="Gene3D" id="3.40.50.12780">
    <property type="entry name" value="N-terminal domain of ligase-like"/>
    <property type="match status" value="1"/>
</dbReference>
<proteinExistence type="inferred from homology"/>
<evidence type="ECO:0000256" key="4">
    <source>
        <dbReference type="ARBA" id="ARBA00022840"/>
    </source>
</evidence>
<dbReference type="InterPro" id="IPR032387">
    <property type="entry name" value="ACAS_N"/>
</dbReference>
<keyword evidence="2 8" id="KW-0436">Ligase</keyword>
<dbReference type="Pfam" id="PF16177">
    <property type="entry name" value="ACAS_N"/>
    <property type="match status" value="1"/>
</dbReference>
<dbReference type="GO" id="GO:0005524">
    <property type="term" value="F:ATP binding"/>
    <property type="evidence" value="ECO:0007669"/>
    <property type="project" value="UniProtKB-KW"/>
</dbReference>
<organism evidence="8 9">
    <name type="scientific">Bacillus thermozeamaize</name>
    <dbReference type="NCBI Taxonomy" id="230954"/>
    <lineage>
        <taxon>Bacteria</taxon>
        <taxon>Bacillati</taxon>
        <taxon>Bacillota</taxon>
        <taxon>Bacilli</taxon>
        <taxon>Bacillales</taxon>
        <taxon>Bacillaceae</taxon>
        <taxon>Bacillus</taxon>
    </lineage>
</organism>
<reference evidence="9" key="1">
    <citation type="submission" date="2016-06" db="EMBL/GenBank/DDBJ databases">
        <authorList>
            <person name="Nascimento L."/>
            <person name="Pereira R.V."/>
            <person name="Martins L.F."/>
            <person name="Quaggio R.B."/>
            <person name="Silva A.M."/>
            <person name="Setubal J.C."/>
        </authorList>
    </citation>
    <scope>NUCLEOTIDE SEQUENCE [LARGE SCALE GENOMIC DNA]</scope>
</reference>
<dbReference type="InterPro" id="IPR005914">
    <property type="entry name" value="Acac_CoA_synth"/>
</dbReference>
<gene>
    <name evidence="8" type="ORF">BAA01_11235</name>
</gene>
<sequence length="660" mass="74279">MATISEGTLLWEPTEERKKSSGMFRYMQWLGERRGLAFDDYHALWQWSVDQLEDFWETVWEYTQVQASVPYTKVLEKREMPGARWFTGARLNYAEHIFRNFRAEKPALFFRSEHHPLTTITWDELRKQTASVSNALKRLGVKPGDRVVAYMPNIPQTVIAFLACASIGAVWSSCSPDFGTPSVIDRFKQIEPKILFAVDGYRYNGKPHDRMSVVADLQAALPSLEKTVLVPYLDERTDAKLPHHAVLWDDLLQTDGELSFEQVPFDHPLWVLYSSGTTGLPKPIVQGQGGILIEQLKSFVIQNSITEDDRFFWFTTTGWMMWNFLVGTLLAGAAIILYDGSPAYPDIDVLWDLAEKSGMTYFGTSAGYIATCMKAGADPGKKYDLSKLKALGSTGSPLTPEGFAWVYEHVKQDLWLASASGGTDVCTAFVGGSPLLPVRAGEIQCRSLGVKVEAFDEQGQPLIDEVGELVVTEPMPSMPLYFWNDPDGRRYKESYFDMYPGVWRHGDWIKITSRGSCIIYGRSDSTINRHGVRMGTSEIYQAVESLDEVLDSLIVDLELLGRPSFLPLFVVLKPGVVLDEQLKAAIKDKIRKEVSPRHVPDEIYAVEQIPRTLNGKKMEVPIRRILLGHPLEKAVNPDSMSNPESLPFFIELAKSLNEIG</sequence>
<comment type="caution">
    <text evidence="8">The sequence shown here is derived from an EMBL/GenBank/DDBJ whole genome shotgun (WGS) entry which is preliminary data.</text>
</comment>
<dbReference type="PANTHER" id="PTHR42921:SF1">
    <property type="entry name" value="ACETOACETYL-COA SYNTHETASE"/>
    <property type="match status" value="1"/>
</dbReference>
<dbReference type="Pfam" id="PF00501">
    <property type="entry name" value="AMP-binding"/>
    <property type="match status" value="1"/>
</dbReference>
<dbReference type="PANTHER" id="PTHR42921">
    <property type="entry name" value="ACETOACETYL-COA SYNTHETASE"/>
    <property type="match status" value="1"/>
</dbReference>
<keyword evidence="4" id="KW-0067">ATP-binding</keyword>
<dbReference type="GO" id="GO:0006629">
    <property type="term" value="P:lipid metabolic process"/>
    <property type="evidence" value="ECO:0007669"/>
    <property type="project" value="InterPro"/>
</dbReference>
<dbReference type="GO" id="GO:0030729">
    <property type="term" value="F:acetoacetate-CoA ligase activity"/>
    <property type="evidence" value="ECO:0007669"/>
    <property type="project" value="InterPro"/>
</dbReference>
<dbReference type="Proteomes" id="UP000196475">
    <property type="component" value="Unassembled WGS sequence"/>
</dbReference>
<dbReference type="Pfam" id="PF13193">
    <property type="entry name" value="AMP-binding_C"/>
    <property type="match status" value="1"/>
</dbReference>
<dbReference type="NCBIfam" id="NF002937">
    <property type="entry name" value="PRK03584.1"/>
    <property type="match status" value="1"/>
</dbReference>
<evidence type="ECO:0000256" key="2">
    <source>
        <dbReference type="ARBA" id="ARBA00022598"/>
    </source>
</evidence>
<dbReference type="SUPFAM" id="SSF56801">
    <property type="entry name" value="Acetyl-CoA synthetase-like"/>
    <property type="match status" value="1"/>
</dbReference>
<evidence type="ECO:0000259" key="7">
    <source>
        <dbReference type="Pfam" id="PF16177"/>
    </source>
</evidence>
<dbReference type="Gene3D" id="3.30.300.30">
    <property type="match status" value="1"/>
</dbReference>
<feature type="domain" description="AMP-binding enzyme C-terminal" evidence="6">
    <location>
        <begin position="564"/>
        <end position="616"/>
    </location>
</feature>
<dbReference type="AlphaFoldDB" id="A0A1Y3PRY0"/>
<feature type="domain" description="Acetyl-coenzyme A synthetase N-terminal" evidence="7">
    <location>
        <begin position="41"/>
        <end position="96"/>
    </location>
</feature>
<dbReference type="InterPro" id="IPR025110">
    <property type="entry name" value="AMP-bd_C"/>
</dbReference>
<dbReference type="PROSITE" id="PS00455">
    <property type="entry name" value="AMP_BINDING"/>
    <property type="match status" value="1"/>
</dbReference>
<evidence type="ECO:0000259" key="5">
    <source>
        <dbReference type="Pfam" id="PF00501"/>
    </source>
</evidence>
<dbReference type="NCBIfam" id="TIGR01217">
    <property type="entry name" value="ac_ac_CoA_syn"/>
    <property type="match status" value="1"/>
</dbReference>
<keyword evidence="3" id="KW-0547">Nucleotide-binding</keyword>
<evidence type="ECO:0000256" key="1">
    <source>
        <dbReference type="ARBA" id="ARBA00006432"/>
    </source>
</evidence>
<dbReference type="InterPro" id="IPR000873">
    <property type="entry name" value="AMP-dep_synth/lig_dom"/>
</dbReference>
<evidence type="ECO:0000313" key="8">
    <source>
        <dbReference type="EMBL" id="OUM90111.1"/>
    </source>
</evidence>